<reference evidence="2" key="1">
    <citation type="submission" date="2020-01" db="EMBL/GenBank/DDBJ databases">
        <authorList>
            <consortium name="DOE Joint Genome Institute"/>
            <person name="Haridas S."/>
            <person name="Albert R."/>
            <person name="Binder M."/>
            <person name="Bloem J."/>
            <person name="Labutti K."/>
            <person name="Salamov A."/>
            <person name="Andreopoulos B."/>
            <person name="Baker S.E."/>
            <person name="Barry K."/>
            <person name="Bills G."/>
            <person name="Bluhm B.H."/>
            <person name="Cannon C."/>
            <person name="Castanera R."/>
            <person name="Culley D.E."/>
            <person name="Daum C."/>
            <person name="Ezra D."/>
            <person name="Gonzalez J.B."/>
            <person name="Henrissat B."/>
            <person name="Kuo A."/>
            <person name="Liang C."/>
            <person name="Lipzen A."/>
            <person name="Lutzoni F."/>
            <person name="Magnuson J."/>
            <person name="Mondo S."/>
            <person name="Nolan M."/>
            <person name="Ohm R."/>
            <person name="Pangilinan J."/>
            <person name="Park H.-J."/>
            <person name="Ramirez L."/>
            <person name="Alfaro M."/>
            <person name="Sun H."/>
            <person name="Tritt A."/>
            <person name="Yoshinaga Y."/>
            <person name="Zwiers L.-H."/>
            <person name="Turgeon B.G."/>
            <person name="Goodwin S.B."/>
            <person name="Spatafora J.W."/>
            <person name="Crous P.W."/>
            <person name="Grigoriev I.V."/>
        </authorList>
    </citation>
    <scope>NUCLEOTIDE SEQUENCE</scope>
    <source>
        <strain evidence="2">P77</strain>
    </source>
</reference>
<gene>
    <name evidence="2" type="ORF">BDW02DRAFT_185770</name>
</gene>
<sequence length="202" mass="22613">MTTPRSGKGRRKEKEQQTAGSDTSRDGGIPLNAIYGHTLEGKQKDNRIRSLEPQPVLDASSDAAFHFALRVFIAGDSQRIDMTDTRVEKLVKACPSPTTITLHETYKRAARIAFSTILKGCTNIKTLTLTVVKGRRSKRTQLSSAIDWLTDEDFVPKLRFLEFRGVPRCRLCLSVTGRLCVFGIRRASRFRELMAVAVVTRS</sequence>
<evidence type="ECO:0000256" key="1">
    <source>
        <dbReference type="SAM" id="MobiDB-lite"/>
    </source>
</evidence>
<name>A0A6A5JZ71_9PLEO</name>
<evidence type="ECO:0000313" key="2">
    <source>
        <dbReference type="EMBL" id="KAF1829046.1"/>
    </source>
</evidence>
<protein>
    <submittedName>
        <fullName evidence="2">Uncharacterized protein</fullName>
    </submittedName>
</protein>
<feature type="region of interest" description="Disordered" evidence="1">
    <location>
        <begin position="1"/>
        <end position="31"/>
    </location>
</feature>
<dbReference type="AlphaFoldDB" id="A0A6A5JZ71"/>
<organism evidence="2 3">
    <name type="scientific">Decorospora gaudefroyi</name>
    <dbReference type="NCBI Taxonomy" id="184978"/>
    <lineage>
        <taxon>Eukaryota</taxon>
        <taxon>Fungi</taxon>
        <taxon>Dikarya</taxon>
        <taxon>Ascomycota</taxon>
        <taxon>Pezizomycotina</taxon>
        <taxon>Dothideomycetes</taxon>
        <taxon>Pleosporomycetidae</taxon>
        <taxon>Pleosporales</taxon>
        <taxon>Pleosporineae</taxon>
        <taxon>Pleosporaceae</taxon>
        <taxon>Decorospora</taxon>
    </lineage>
</organism>
<dbReference type="OrthoDB" id="550575at2759"/>
<dbReference type="Proteomes" id="UP000800040">
    <property type="component" value="Unassembled WGS sequence"/>
</dbReference>
<evidence type="ECO:0000313" key="3">
    <source>
        <dbReference type="Proteomes" id="UP000800040"/>
    </source>
</evidence>
<dbReference type="EMBL" id="ML975471">
    <property type="protein sequence ID" value="KAF1829046.1"/>
    <property type="molecule type" value="Genomic_DNA"/>
</dbReference>
<proteinExistence type="predicted"/>
<keyword evidence="3" id="KW-1185">Reference proteome</keyword>
<accession>A0A6A5JZ71</accession>